<dbReference type="KEGG" id="fcy:FRACYDRAFT_228936"/>
<dbReference type="AlphaFoldDB" id="A0A1E7EST1"/>
<dbReference type="PANTHER" id="PTHR33418:SF1">
    <property type="entry name" value="HELICASE-ASSOCIATED DOMAIN-CONTAINING PROTEIN"/>
    <property type="match status" value="1"/>
</dbReference>
<dbReference type="PANTHER" id="PTHR33418">
    <property type="entry name" value="HELICASE-ASSOCIATED"/>
    <property type="match status" value="1"/>
</dbReference>
<name>A0A1E7EST1_9STRA</name>
<dbReference type="InParanoid" id="A0A1E7EST1"/>
<proteinExistence type="predicted"/>
<feature type="domain" description="Helicase-associated" evidence="1">
    <location>
        <begin position="78"/>
        <end position="113"/>
    </location>
</feature>
<reference evidence="2 3" key="1">
    <citation type="submission" date="2016-09" db="EMBL/GenBank/DDBJ databases">
        <title>Extensive genetic diversity and differential bi-allelic expression allows diatom success in the polar Southern Ocean.</title>
        <authorList>
            <consortium name="DOE Joint Genome Institute"/>
            <person name="Mock T."/>
            <person name="Otillar R.P."/>
            <person name="Strauss J."/>
            <person name="Dupont C."/>
            <person name="Frickenhaus S."/>
            <person name="Maumus F."/>
            <person name="Mcmullan M."/>
            <person name="Sanges R."/>
            <person name="Schmutz J."/>
            <person name="Toseland A."/>
            <person name="Valas R."/>
            <person name="Veluchamy A."/>
            <person name="Ward B.J."/>
            <person name="Allen A."/>
            <person name="Barry K."/>
            <person name="Falciatore A."/>
            <person name="Ferrante M."/>
            <person name="Fortunato A.E."/>
            <person name="Gloeckner G."/>
            <person name="Gruber A."/>
            <person name="Hipkin R."/>
            <person name="Janech M."/>
            <person name="Kroth P."/>
            <person name="Leese F."/>
            <person name="Lindquist E."/>
            <person name="Lyon B.R."/>
            <person name="Martin J."/>
            <person name="Mayer C."/>
            <person name="Parker M."/>
            <person name="Quesneville H."/>
            <person name="Raymond J."/>
            <person name="Uhlig C."/>
            <person name="Valentin K.U."/>
            <person name="Worden A.Z."/>
            <person name="Armbrust E.V."/>
            <person name="Bowler C."/>
            <person name="Green B."/>
            <person name="Moulton V."/>
            <person name="Van Oosterhout C."/>
            <person name="Grigoriev I."/>
        </authorList>
    </citation>
    <scope>NUCLEOTIDE SEQUENCE [LARGE SCALE GENOMIC DNA]</scope>
    <source>
        <strain evidence="2 3">CCMP1102</strain>
    </source>
</reference>
<evidence type="ECO:0000313" key="3">
    <source>
        <dbReference type="Proteomes" id="UP000095751"/>
    </source>
</evidence>
<dbReference type="EMBL" id="KV784377">
    <property type="protein sequence ID" value="OEU09068.1"/>
    <property type="molecule type" value="Genomic_DNA"/>
</dbReference>
<evidence type="ECO:0000259" key="1">
    <source>
        <dbReference type="Pfam" id="PF03457"/>
    </source>
</evidence>
<protein>
    <recommendedName>
        <fullName evidence="1">Helicase-associated domain-containing protein</fullName>
    </recommendedName>
</protein>
<keyword evidence="3" id="KW-1185">Reference proteome</keyword>
<feature type="domain" description="Helicase-associated" evidence="1">
    <location>
        <begin position="8"/>
        <end position="69"/>
    </location>
</feature>
<dbReference type="Pfam" id="PF03457">
    <property type="entry name" value="HA"/>
    <property type="match status" value="3"/>
</dbReference>
<accession>A0A1E7EST1</accession>
<organism evidence="2 3">
    <name type="scientific">Fragilariopsis cylindrus CCMP1102</name>
    <dbReference type="NCBI Taxonomy" id="635003"/>
    <lineage>
        <taxon>Eukaryota</taxon>
        <taxon>Sar</taxon>
        <taxon>Stramenopiles</taxon>
        <taxon>Ochrophyta</taxon>
        <taxon>Bacillariophyta</taxon>
        <taxon>Bacillariophyceae</taxon>
        <taxon>Bacillariophycidae</taxon>
        <taxon>Bacillariales</taxon>
        <taxon>Bacillariaceae</taxon>
        <taxon>Fragilariopsis</taxon>
    </lineage>
</organism>
<dbReference type="Proteomes" id="UP000095751">
    <property type="component" value="Unassembled WGS sequence"/>
</dbReference>
<gene>
    <name evidence="2" type="ORF">FRACYDRAFT_228936</name>
</gene>
<dbReference type="InterPro" id="IPR005114">
    <property type="entry name" value="Helicase_assoc"/>
</dbReference>
<feature type="domain" description="Helicase-associated" evidence="1">
    <location>
        <begin position="116"/>
        <end position="147"/>
    </location>
</feature>
<evidence type="ECO:0000313" key="2">
    <source>
        <dbReference type="EMBL" id="OEU09068.1"/>
    </source>
</evidence>
<dbReference type="OrthoDB" id="70932at2759"/>
<dbReference type="Gene3D" id="6.10.140.530">
    <property type="match status" value="2"/>
</dbReference>
<sequence length="157" mass="19153">MRYSTLQNKKWDDMFQQLVAYKKEYKSTTVPISYEADPKLGTWVSNQRQFYKHRTIADHRVRRLDCIGFVWEMKEIVPWEEMYQRLVAYRNQHNSTNVSHRYQVDPKLGQWVTDSSHLGCWVSTQRQCYRKKNLMEKRMKLLNSIDFLWSVNRVPKR</sequence>